<evidence type="ECO:0000256" key="1">
    <source>
        <dbReference type="ARBA" id="ARBA00004651"/>
    </source>
</evidence>
<dbReference type="InterPro" id="IPR020846">
    <property type="entry name" value="MFS_dom"/>
</dbReference>
<dbReference type="PANTHER" id="PTHR23517">
    <property type="entry name" value="RESISTANCE PROTEIN MDTM, PUTATIVE-RELATED-RELATED"/>
    <property type="match status" value="1"/>
</dbReference>
<sequence>MNSAIHSLKELTIEIRSLPRPVFVLVLGQFLNRLGAFVFPFFGLFLKDKSFEMSEIAGVMAALGAGHFLGPVAGGYLADAIGRRNTIVLSLLSSGSSLLGLYFIDNYILLLALGAFYGFTVFVFGAPASALLTDLVPEEKRVMAFALFRLAINAGFAAGPALAGFLYLKAPILIFLGDALTTFAFAGLAFFYLPHGLRTIEGNASWSSVLANWVTAVADASRNLAFRRFLMAVLLMGISFSQIFTLLAIFAADRGLAPASYGLLMGLNGAIIMLIEIPAVQWLKRLGPKRVLMCGYALIGIGCGLFSLAETLFGFVAAMVVFTVGEIIALPIGMAYSSGLAPEAYRGRYFGLRGMTWALSNLLASGGVWLYGEMGASWWLLAGVFGIAGACVIGRK</sequence>
<dbReference type="EMBL" id="JACYFG010000051">
    <property type="protein sequence ID" value="MBD5782107.1"/>
    <property type="molecule type" value="Genomic_DNA"/>
</dbReference>
<evidence type="ECO:0000256" key="6">
    <source>
        <dbReference type="ARBA" id="ARBA00023136"/>
    </source>
</evidence>
<feature type="transmembrane region" description="Helical" evidence="7">
    <location>
        <begin position="349"/>
        <end position="370"/>
    </location>
</feature>
<evidence type="ECO:0000259" key="8">
    <source>
        <dbReference type="PROSITE" id="PS50850"/>
    </source>
</evidence>
<evidence type="ECO:0000256" key="3">
    <source>
        <dbReference type="ARBA" id="ARBA00022475"/>
    </source>
</evidence>
<feature type="transmembrane region" description="Helical" evidence="7">
    <location>
        <begin position="258"/>
        <end position="279"/>
    </location>
</feature>
<feature type="domain" description="Major facilitator superfamily (MFS) profile" evidence="8">
    <location>
        <begin position="21"/>
        <end position="396"/>
    </location>
</feature>
<keyword evidence="2" id="KW-0813">Transport</keyword>
<protein>
    <submittedName>
        <fullName evidence="9">MFS transporter</fullName>
    </submittedName>
</protein>
<evidence type="ECO:0000256" key="4">
    <source>
        <dbReference type="ARBA" id="ARBA00022692"/>
    </source>
</evidence>
<organism evidence="9 10">
    <name type="scientific">Pelagicoccus enzymogenes</name>
    <dbReference type="NCBI Taxonomy" id="2773457"/>
    <lineage>
        <taxon>Bacteria</taxon>
        <taxon>Pseudomonadati</taxon>
        <taxon>Verrucomicrobiota</taxon>
        <taxon>Opitutia</taxon>
        <taxon>Puniceicoccales</taxon>
        <taxon>Pelagicoccaceae</taxon>
        <taxon>Pelagicoccus</taxon>
    </lineage>
</organism>
<feature type="transmembrane region" description="Helical" evidence="7">
    <location>
        <begin position="21"/>
        <end position="44"/>
    </location>
</feature>
<gene>
    <name evidence="9" type="ORF">IEN85_21595</name>
</gene>
<feature type="transmembrane region" description="Helical" evidence="7">
    <location>
        <begin position="110"/>
        <end position="132"/>
    </location>
</feature>
<evidence type="ECO:0000313" key="10">
    <source>
        <dbReference type="Proteomes" id="UP000622317"/>
    </source>
</evidence>
<evidence type="ECO:0000256" key="5">
    <source>
        <dbReference type="ARBA" id="ARBA00022989"/>
    </source>
</evidence>
<feature type="transmembrane region" description="Helical" evidence="7">
    <location>
        <begin position="144"/>
        <end position="166"/>
    </location>
</feature>
<keyword evidence="6 7" id="KW-0472">Membrane</keyword>
<feature type="transmembrane region" description="Helical" evidence="7">
    <location>
        <begin position="291"/>
        <end position="309"/>
    </location>
</feature>
<proteinExistence type="predicted"/>
<keyword evidence="3" id="KW-1003">Cell membrane</keyword>
<dbReference type="Proteomes" id="UP000622317">
    <property type="component" value="Unassembled WGS sequence"/>
</dbReference>
<dbReference type="PROSITE" id="PS50850">
    <property type="entry name" value="MFS"/>
    <property type="match status" value="1"/>
</dbReference>
<evidence type="ECO:0000256" key="7">
    <source>
        <dbReference type="SAM" id="Phobius"/>
    </source>
</evidence>
<feature type="transmembrane region" description="Helical" evidence="7">
    <location>
        <begin position="172"/>
        <end position="193"/>
    </location>
</feature>
<comment type="caution">
    <text evidence="9">The sequence shown here is derived from an EMBL/GenBank/DDBJ whole genome shotgun (WGS) entry which is preliminary data.</text>
</comment>
<accession>A0A927FBT1</accession>
<dbReference type="InterPro" id="IPR036259">
    <property type="entry name" value="MFS_trans_sf"/>
</dbReference>
<dbReference type="InterPro" id="IPR050171">
    <property type="entry name" value="MFS_Transporters"/>
</dbReference>
<dbReference type="AlphaFoldDB" id="A0A927FBT1"/>
<dbReference type="InterPro" id="IPR005829">
    <property type="entry name" value="Sugar_transporter_CS"/>
</dbReference>
<dbReference type="GO" id="GO:0005886">
    <property type="term" value="C:plasma membrane"/>
    <property type="evidence" value="ECO:0007669"/>
    <property type="project" value="UniProtKB-SubCell"/>
</dbReference>
<dbReference type="Gene3D" id="1.20.1250.20">
    <property type="entry name" value="MFS general substrate transporter like domains"/>
    <property type="match status" value="1"/>
</dbReference>
<dbReference type="GO" id="GO:0022857">
    <property type="term" value="F:transmembrane transporter activity"/>
    <property type="evidence" value="ECO:0007669"/>
    <property type="project" value="InterPro"/>
</dbReference>
<dbReference type="InterPro" id="IPR011701">
    <property type="entry name" value="MFS"/>
</dbReference>
<dbReference type="Pfam" id="PF07690">
    <property type="entry name" value="MFS_1"/>
    <property type="match status" value="1"/>
</dbReference>
<name>A0A927FBT1_9BACT</name>
<evidence type="ECO:0000313" key="9">
    <source>
        <dbReference type="EMBL" id="MBD5782107.1"/>
    </source>
</evidence>
<feature type="transmembrane region" description="Helical" evidence="7">
    <location>
        <begin position="376"/>
        <end position="394"/>
    </location>
</feature>
<feature type="transmembrane region" description="Helical" evidence="7">
    <location>
        <begin position="229"/>
        <end position="252"/>
    </location>
</feature>
<keyword evidence="5 7" id="KW-1133">Transmembrane helix</keyword>
<dbReference type="PROSITE" id="PS00216">
    <property type="entry name" value="SUGAR_TRANSPORT_1"/>
    <property type="match status" value="1"/>
</dbReference>
<keyword evidence="10" id="KW-1185">Reference proteome</keyword>
<feature type="transmembrane region" description="Helical" evidence="7">
    <location>
        <begin position="85"/>
        <end position="104"/>
    </location>
</feature>
<dbReference type="PANTHER" id="PTHR23517:SF3">
    <property type="entry name" value="INTEGRAL MEMBRANE TRANSPORT PROTEIN"/>
    <property type="match status" value="1"/>
</dbReference>
<comment type="subcellular location">
    <subcellularLocation>
        <location evidence="1">Cell membrane</location>
        <topology evidence="1">Multi-pass membrane protein</topology>
    </subcellularLocation>
</comment>
<feature type="transmembrane region" description="Helical" evidence="7">
    <location>
        <begin position="315"/>
        <end position="337"/>
    </location>
</feature>
<dbReference type="SUPFAM" id="SSF103473">
    <property type="entry name" value="MFS general substrate transporter"/>
    <property type="match status" value="1"/>
</dbReference>
<reference evidence="9" key="1">
    <citation type="submission" date="2020-09" db="EMBL/GenBank/DDBJ databases">
        <title>Pelagicoccus enzymogenes sp. nov. with an EPS production, isolated from marine sediment.</title>
        <authorList>
            <person name="Feng X."/>
        </authorList>
    </citation>
    <scope>NUCLEOTIDE SEQUENCE</scope>
    <source>
        <strain evidence="9">NFK12</strain>
    </source>
</reference>
<dbReference type="RefSeq" id="WP_191619174.1">
    <property type="nucleotide sequence ID" value="NZ_JACYFG010000051.1"/>
</dbReference>
<evidence type="ECO:0000256" key="2">
    <source>
        <dbReference type="ARBA" id="ARBA00022448"/>
    </source>
</evidence>
<keyword evidence="4 7" id="KW-0812">Transmembrane</keyword>
<feature type="transmembrane region" description="Helical" evidence="7">
    <location>
        <begin position="56"/>
        <end position="78"/>
    </location>
</feature>